<name>A0ABQ4TIZ0_9HYPH</name>
<reference evidence="1" key="2">
    <citation type="submission" date="2021-08" db="EMBL/GenBank/DDBJ databases">
        <authorList>
            <person name="Tani A."/>
            <person name="Ola A."/>
            <person name="Ogura Y."/>
            <person name="Katsura K."/>
            <person name="Hayashi T."/>
        </authorList>
    </citation>
    <scope>NUCLEOTIDE SEQUENCE</scope>
    <source>
        <strain evidence="1">DSM 23674</strain>
    </source>
</reference>
<dbReference type="EMBL" id="BPRA01000007">
    <property type="protein sequence ID" value="GJE55246.1"/>
    <property type="molecule type" value="Genomic_DNA"/>
</dbReference>
<accession>A0ABQ4TIZ0</accession>
<evidence type="ECO:0000313" key="1">
    <source>
        <dbReference type="EMBL" id="GJE55246.1"/>
    </source>
</evidence>
<dbReference type="RefSeq" id="WP_238231591.1">
    <property type="nucleotide sequence ID" value="NZ_BPRA01000007.1"/>
</dbReference>
<reference evidence="1" key="1">
    <citation type="journal article" date="2021" name="Front. Microbiol.">
        <title>Comprehensive Comparative Genomics and Phenotyping of Methylobacterium Species.</title>
        <authorList>
            <person name="Alessa O."/>
            <person name="Ogura Y."/>
            <person name="Fujitani Y."/>
            <person name="Takami H."/>
            <person name="Hayashi T."/>
            <person name="Sahin N."/>
            <person name="Tani A."/>
        </authorList>
    </citation>
    <scope>NUCLEOTIDE SEQUENCE</scope>
    <source>
        <strain evidence="1">DSM 23674</strain>
    </source>
</reference>
<sequence>MAETNEMVERVIDGTRIVSDPTGPELADRIEAWLRGGHYRPGDNLPGSLQASIGSLVCSHLPLVLAGLRALPPQPDPS</sequence>
<protein>
    <submittedName>
        <fullName evidence="1">Uncharacterized protein</fullName>
    </submittedName>
</protein>
<keyword evidence="2" id="KW-1185">Reference proteome</keyword>
<dbReference type="Proteomes" id="UP001055101">
    <property type="component" value="Unassembled WGS sequence"/>
</dbReference>
<organism evidence="1 2">
    <name type="scientific">Methylobacterium thuringiense</name>
    <dbReference type="NCBI Taxonomy" id="1003091"/>
    <lineage>
        <taxon>Bacteria</taxon>
        <taxon>Pseudomonadati</taxon>
        <taxon>Pseudomonadota</taxon>
        <taxon>Alphaproteobacteria</taxon>
        <taxon>Hyphomicrobiales</taxon>
        <taxon>Methylobacteriaceae</taxon>
        <taxon>Methylobacterium</taxon>
    </lineage>
</organism>
<comment type="caution">
    <text evidence="1">The sequence shown here is derived from an EMBL/GenBank/DDBJ whole genome shotgun (WGS) entry which is preliminary data.</text>
</comment>
<gene>
    <name evidence="1" type="ORF">EKPJFOCH_1735</name>
</gene>
<evidence type="ECO:0000313" key="2">
    <source>
        <dbReference type="Proteomes" id="UP001055101"/>
    </source>
</evidence>
<proteinExistence type="predicted"/>